<dbReference type="OrthoDB" id="6266220at2759"/>
<dbReference type="AlphaFoldDB" id="A0A068YF02"/>
<feature type="region of interest" description="Disordered" evidence="1">
    <location>
        <begin position="172"/>
        <end position="203"/>
    </location>
</feature>
<dbReference type="STRING" id="6211.A0A068YF02"/>
<proteinExistence type="predicted"/>
<dbReference type="OMA" id="CVYDICN"/>
<feature type="compositionally biased region" description="Basic and acidic residues" evidence="1">
    <location>
        <begin position="7"/>
        <end position="23"/>
    </location>
</feature>
<feature type="compositionally biased region" description="Basic residues" evidence="1">
    <location>
        <begin position="190"/>
        <end position="203"/>
    </location>
</feature>
<sequence length="203" mass="22382">MLKKEKSKKEKQDRSSSHEKKPSRETLHLYVTVCGDPQAIELFTRKNSELNASIDKYQVFINSEPGNDGSGRVIEGEADFFLCVYDICNCKSVDFLKNKVMNVVKGLRRPMGVAGLGLEYRTRGGKELADVGTAAALAKQYGCKGTELVSCDGRQMAAGTFALYAVTIPEKFNANPDSKEGGEEGEEEKKKKKSGKKSKKEKN</sequence>
<accession>A0A068YF02</accession>
<organism evidence="2 3">
    <name type="scientific">Echinococcus multilocularis</name>
    <name type="common">Fox tapeworm</name>
    <dbReference type="NCBI Taxonomy" id="6211"/>
    <lineage>
        <taxon>Eukaryota</taxon>
        <taxon>Metazoa</taxon>
        <taxon>Spiralia</taxon>
        <taxon>Lophotrochozoa</taxon>
        <taxon>Platyhelminthes</taxon>
        <taxon>Cestoda</taxon>
        <taxon>Eucestoda</taxon>
        <taxon>Cyclophyllidea</taxon>
        <taxon>Taeniidae</taxon>
        <taxon>Echinococcus</taxon>
    </lineage>
</organism>
<gene>
    <name evidence="2" type="ORF">EmuJ_001086200</name>
</gene>
<evidence type="ECO:0000313" key="3">
    <source>
        <dbReference type="Proteomes" id="UP000017246"/>
    </source>
</evidence>
<evidence type="ECO:0000313" key="2">
    <source>
        <dbReference type="EMBL" id="CDS43134.1"/>
    </source>
</evidence>
<reference evidence="2" key="1">
    <citation type="journal article" date="2013" name="Nature">
        <title>The genomes of four tapeworm species reveal adaptations to parasitism.</title>
        <authorList>
            <person name="Tsai I.J."/>
            <person name="Zarowiecki M."/>
            <person name="Holroyd N."/>
            <person name="Garciarrubio A."/>
            <person name="Sanchez-Flores A."/>
            <person name="Brooks K.L."/>
            <person name="Tracey A."/>
            <person name="Bobes R.J."/>
            <person name="Fragoso G."/>
            <person name="Sciutto E."/>
            <person name="Aslett M."/>
            <person name="Beasley H."/>
            <person name="Bennett H.M."/>
            <person name="Cai J."/>
            <person name="Camicia F."/>
            <person name="Clark R."/>
            <person name="Cucher M."/>
            <person name="De Silva N."/>
            <person name="Day T.A."/>
            <person name="Deplazes P."/>
            <person name="Estrada K."/>
            <person name="Fernandez C."/>
            <person name="Holland P.W."/>
            <person name="Hou J."/>
            <person name="Hu S."/>
            <person name="Huckvale T."/>
            <person name="Hung S.S."/>
            <person name="Kamenetzky L."/>
            <person name="Keane J.A."/>
            <person name="Kiss F."/>
            <person name="Koziol U."/>
            <person name="Lambert O."/>
            <person name="Liu K."/>
            <person name="Luo X."/>
            <person name="Luo Y."/>
            <person name="Macchiaroli N."/>
            <person name="Nichol S."/>
            <person name="Paps J."/>
            <person name="Parkinson J."/>
            <person name="Pouchkina-Stantcheva N."/>
            <person name="Riddiford N."/>
            <person name="Rosenzvit M."/>
            <person name="Salinas G."/>
            <person name="Wasmuth J.D."/>
            <person name="Zamanian M."/>
            <person name="Zheng Y."/>
            <person name="Cai X."/>
            <person name="Soberon X."/>
            <person name="Olson P.D."/>
            <person name="Laclette J.P."/>
            <person name="Brehm K."/>
            <person name="Berriman M."/>
            <person name="Garciarrubio A."/>
            <person name="Bobes R.J."/>
            <person name="Fragoso G."/>
            <person name="Sanchez-Flores A."/>
            <person name="Estrada K."/>
            <person name="Cevallos M.A."/>
            <person name="Morett E."/>
            <person name="Gonzalez V."/>
            <person name="Portillo T."/>
            <person name="Ochoa-Leyva A."/>
            <person name="Jose M.V."/>
            <person name="Sciutto E."/>
            <person name="Landa A."/>
            <person name="Jimenez L."/>
            <person name="Valdes V."/>
            <person name="Carrero J.C."/>
            <person name="Larralde C."/>
            <person name="Morales-Montor J."/>
            <person name="Limon-Lason J."/>
            <person name="Soberon X."/>
            <person name="Laclette J.P."/>
        </authorList>
    </citation>
    <scope>NUCLEOTIDE SEQUENCE [LARGE SCALE GENOMIC DNA]</scope>
</reference>
<protein>
    <submittedName>
        <fullName evidence="2">Expressed conserved protein</fullName>
    </submittedName>
</protein>
<name>A0A068YF02_ECHMU</name>
<evidence type="ECO:0000256" key="1">
    <source>
        <dbReference type="SAM" id="MobiDB-lite"/>
    </source>
</evidence>
<reference evidence="2" key="2">
    <citation type="submission" date="2015-11" db="EMBL/GenBank/DDBJ databases">
        <authorList>
            <person name="Zhang Y."/>
            <person name="Guo Z."/>
        </authorList>
    </citation>
    <scope>NUCLEOTIDE SEQUENCE</scope>
</reference>
<feature type="region of interest" description="Disordered" evidence="1">
    <location>
        <begin position="1"/>
        <end position="23"/>
    </location>
</feature>
<dbReference type="Proteomes" id="UP000017246">
    <property type="component" value="Unassembled WGS sequence"/>
</dbReference>
<dbReference type="EMBL" id="LN902844">
    <property type="protein sequence ID" value="CDS43134.1"/>
    <property type="molecule type" value="Genomic_DNA"/>
</dbReference>
<keyword evidence="3" id="KW-1185">Reference proteome</keyword>